<keyword evidence="2" id="KW-0689">Ribosomal protein</keyword>
<comment type="caution">
    <text evidence="9">The sequence shown here is derived from an EMBL/GenBank/DDBJ whole genome shotgun (WGS) entry which is preliminary data.</text>
</comment>
<dbReference type="SUPFAM" id="SSF54999">
    <property type="entry name" value="Ribosomal protein S10"/>
    <property type="match status" value="1"/>
</dbReference>
<name>A0A423X951_9PEZI</name>
<dbReference type="GO" id="GO:0006412">
    <property type="term" value="P:translation"/>
    <property type="evidence" value="ECO:0007669"/>
    <property type="project" value="InterPro"/>
</dbReference>
<dbReference type="Gene3D" id="3.30.70.600">
    <property type="entry name" value="Ribosomal protein S10 domain"/>
    <property type="match status" value="1"/>
</dbReference>
<feature type="region of interest" description="Disordered" evidence="7">
    <location>
        <begin position="1"/>
        <end position="76"/>
    </location>
</feature>
<evidence type="ECO:0000256" key="5">
    <source>
        <dbReference type="ARBA" id="ARBA00042916"/>
    </source>
</evidence>
<evidence type="ECO:0000256" key="1">
    <source>
        <dbReference type="ARBA" id="ARBA00007102"/>
    </source>
</evidence>
<evidence type="ECO:0000313" key="9">
    <source>
        <dbReference type="EMBL" id="ROW12337.1"/>
    </source>
</evidence>
<feature type="compositionally biased region" description="Basic and acidic residues" evidence="7">
    <location>
        <begin position="50"/>
        <end position="59"/>
    </location>
</feature>
<dbReference type="Pfam" id="PF00338">
    <property type="entry name" value="Ribosomal_S10"/>
    <property type="match status" value="1"/>
</dbReference>
<dbReference type="FunFam" id="3.30.70.600:FF:000003">
    <property type="entry name" value="30S ribosomal protein S10"/>
    <property type="match status" value="1"/>
</dbReference>
<evidence type="ECO:0000259" key="8">
    <source>
        <dbReference type="SMART" id="SM01403"/>
    </source>
</evidence>
<dbReference type="Proteomes" id="UP000283895">
    <property type="component" value="Unassembled WGS sequence"/>
</dbReference>
<evidence type="ECO:0000256" key="2">
    <source>
        <dbReference type="ARBA" id="ARBA00022980"/>
    </source>
</evidence>
<dbReference type="InterPro" id="IPR027486">
    <property type="entry name" value="Ribosomal_uS10_dom"/>
</dbReference>
<evidence type="ECO:0000256" key="3">
    <source>
        <dbReference type="ARBA" id="ARBA00023274"/>
    </source>
</evidence>
<dbReference type="SMART" id="SM01403">
    <property type="entry name" value="Ribosomal_S10"/>
    <property type="match status" value="1"/>
</dbReference>
<sequence length="442" mass="48609">MNAPPVLRPLRAILQRRLPSKPEQATEAAKDQAPSSESPAGTAQAINADSHLEPPERVEAAQGDLKINQAEPDANEIDIPGDVITNFEMPAEAAVPKLDEAYFKSAFQQFRAVSAEVQAGIEEVVARQIEAHEDNGSTGAEVAEAVEALADARILADFAAGYAAGNAEAAVASGTEAVNAAEEVRETEEADIGEVDVPQTEAFTATEAQDVVNEGAAKKIDSYEKDLGTVLEDVIEERTEDGAARLVESREEEDDIPAEPSRLPRNVQAFYLQPLRRQAQYGVPSCDLQLRSYSVRPLESFCDFALRAAYYLGLPAYGPTPLPKIIERWTVPKASFIFKKSQENFERITRRRLIQIRDGHPETVQIWLAFLQKHQQAGVGMKANVWEFSSLDVAKEMDEAYEQAKPMIDKKLSLLGQDKEFATVQKVDEILTTERYKLAGGR</sequence>
<feature type="compositionally biased region" description="Polar residues" evidence="7">
    <location>
        <begin position="33"/>
        <end position="47"/>
    </location>
</feature>
<dbReference type="EMBL" id="LKEA01000001">
    <property type="protein sequence ID" value="ROW12337.1"/>
    <property type="molecule type" value="Genomic_DNA"/>
</dbReference>
<dbReference type="OrthoDB" id="366214at2759"/>
<gene>
    <name evidence="9" type="ORF">VMCG_00613</name>
</gene>
<dbReference type="GO" id="GO:0003735">
    <property type="term" value="F:structural constituent of ribosome"/>
    <property type="evidence" value="ECO:0007669"/>
    <property type="project" value="InterPro"/>
</dbReference>
<dbReference type="GO" id="GO:0005840">
    <property type="term" value="C:ribosome"/>
    <property type="evidence" value="ECO:0007669"/>
    <property type="project" value="UniProtKB-KW"/>
</dbReference>
<accession>A0A423X951</accession>
<organism evidence="9 10">
    <name type="scientific">Cytospora schulzeri</name>
    <dbReference type="NCBI Taxonomy" id="448051"/>
    <lineage>
        <taxon>Eukaryota</taxon>
        <taxon>Fungi</taxon>
        <taxon>Dikarya</taxon>
        <taxon>Ascomycota</taxon>
        <taxon>Pezizomycotina</taxon>
        <taxon>Sordariomycetes</taxon>
        <taxon>Sordariomycetidae</taxon>
        <taxon>Diaporthales</taxon>
        <taxon>Cytosporaceae</taxon>
        <taxon>Cytospora</taxon>
    </lineage>
</organism>
<proteinExistence type="inferred from homology"/>
<keyword evidence="3" id="KW-0687">Ribonucleoprotein</keyword>
<dbReference type="HAMAP" id="MF_00508">
    <property type="entry name" value="Ribosomal_uS10"/>
    <property type="match status" value="1"/>
</dbReference>
<dbReference type="AlphaFoldDB" id="A0A423X951"/>
<keyword evidence="10" id="KW-1185">Reference proteome</keyword>
<reference evidence="9 10" key="1">
    <citation type="submission" date="2015-09" db="EMBL/GenBank/DDBJ databases">
        <title>Host preference determinants of Valsa canker pathogens revealed by comparative genomics.</title>
        <authorList>
            <person name="Yin Z."/>
            <person name="Huang L."/>
        </authorList>
    </citation>
    <scope>NUCLEOTIDE SEQUENCE [LARGE SCALE GENOMIC DNA]</scope>
    <source>
        <strain evidence="9 10">03-1</strain>
    </source>
</reference>
<evidence type="ECO:0000256" key="7">
    <source>
        <dbReference type="SAM" id="MobiDB-lite"/>
    </source>
</evidence>
<feature type="domain" description="Small ribosomal subunit protein uS10" evidence="8">
    <location>
        <begin position="287"/>
        <end position="384"/>
    </location>
</feature>
<evidence type="ECO:0000256" key="4">
    <source>
        <dbReference type="ARBA" id="ARBA00035261"/>
    </source>
</evidence>
<comment type="similarity">
    <text evidence="1">Belongs to the universal ribosomal protein uS10 family.</text>
</comment>
<dbReference type="PANTHER" id="PTHR11700">
    <property type="entry name" value="30S RIBOSOMAL PROTEIN S10 FAMILY MEMBER"/>
    <property type="match status" value="1"/>
</dbReference>
<protein>
    <recommendedName>
        <fullName evidence="4">Small ribosomal subunit protein uS10m</fullName>
    </recommendedName>
    <alternativeName>
        <fullName evidence="5">37S ribosomal protein S10, mitochondrial</fullName>
    </alternativeName>
    <alternativeName>
        <fullName evidence="6">Mitochondrial ribosomal small subunit protein 10</fullName>
    </alternativeName>
</protein>
<evidence type="ECO:0000313" key="10">
    <source>
        <dbReference type="Proteomes" id="UP000283895"/>
    </source>
</evidence>
<evidence type="ECO:0000256" key="6">
    <source>
        <dbReference type="ARBA" id="ARBA00078476"/>
    </source>
</evidence>
<dbReference type="STRING" id="356882.A0A423X951"/>
<dbReference type="InterPro" id="IPR036838">
    <property type="entry name" value="Ribosomal_uS10_dom_sf"/>
</dbReference>
<dbReference type="InterPro" id="IPR001848">
    <property type="entry name" value="Ribosomal_uS10"/>
</dbReference>
<dbReference type="GO" id="GO:1990904">
    <property type="term" value="C:ribonucleoprotein complex"/>
    <property type="evidence" value="ECO:0007669"/>
    <property type="project" value="UniProtKB-KW"/>
</dbReference>